<dbReference type="OrthoDB" id="5391496at2759"/>
<feature type="region of interest" description="Disordered" evidence="1">
    <location>
        <begin position="55"/>
        <end position="84"/>
    </location>
</feature>
<keyword evidence="3" id="KW-1185">Reference proteome</keyword>
<name>A0A8H4IVP4_9PEZI</name>
<organism evidence="2 3">
    <name type="scientific">Botryosphaeria dothidea</name>
    <dbReference type="NCBI Taxonomy" id="55169"/>
    <lineage>
        <taxon>Eukaryota</taxon>
        <taxon>Fungi</taxon>
        <taxon>Dikarya</taxon>
        <taxon>Ascomycota</taxon>
        <taxon>Pezizomycotina</taxon>
        <taxon>Dothideomycetes</taxon>
        <taxon>Dothideomycetes incertae sedis</taxon>
        <taxon>Botryosphaeriales</taxon>
        <taxon>Botryosphaeriaceae</taxon>
        <taxon>Botryosphaeria</taxon>
    </lineage>
</organism>
<feature type="region of interest" description="Disordered" evidence="1">
    <location>
        <begin position="218"/>
        <end position="253"/>
    </location>
</feature>
<dbReference type="Proteomes" id="UP000572817">
    <property type="component" value="Unassembled WGS sequence"/>
</dbReference>
<dbReference type="EMBL" id="WWBZ02000022">
    <property type="protein sequence ID" value="KAF4308361.1"/>
    <property type="molecule type" value="Genomic_DNA"/>
</dbReference>
<dbReference type="AlphaFoldDB" id="A0A8H4IVP4"/>
<accession>A0A8H4IVP4</accession>
<evidence type="ECO:0000313" key="2">
    <source>
        <dbReference type="EMBL" id="KAF4308361.1"/>
    </source>
</evidence>
<protein>
    <submittedName>
        <fullName evidence="2">Uncharacterized protein</fullName>
    </submittedName>
</protein>
<reference evidence="2" key="1">
    <citation type="submission" date="2020-04" db="EMBL/GenBank/DDBJ databases">
        <title>Genome Assembly and Annotation of Botryosphaeria dothidea sdau 11-99, a Latent Pathogen of Apple Fruit Ring Rot in China.</title>
        <authorList>
            <person name="Yu C."/>
            <person name="Diao Y."/>
            <person name="Lu Q."/>
            <person name="Zhao J."/>
            <person name="Cui S."/>
            <person name="Peng C."/>
            <person name="He B."/>
            <person name="Liu H."/>
        </authorList>
    </citation>
    <scope>NUCLEOTIDE SEQUENCE [LARGE SCALE GENOMIC DNA]</scope>
    <source>
        <strain evidence="2">Sdau11-99</strain>
    </source>
</reference>
<gene>
    <name evidence="2" type="ORF">GTA08_BOTSDO04571</name>
</gene>
<feature type="compositionally biased region" description="Acidic residues" evidence="1">
    <location>
        <begin position="219"/>
        <end position="228"/>
    </location>
</feature>
<proteinExistence type="predicted"/>
<evidence type="ECO:0000313" key="3">
    <source>
        <dbReference type="Proteomes" id="UP000572817"/>
    </source>
</evidence>
<sequence length="309" mass="33645">MLRPAVLHPVSLPDFVRRLVDHHATPTNLIVCSSRDHFEKHLLYCLEASRGTEPLAPGAFQDGGLGMEEDQDQDQASPAPPTDADDFLVPTLHNLFTTSTVRLTFCANLESLRAHLSSLTVKSPDPPALSSSAESTSFGRTDAYPILALLSPIALHKETTSFSAQGLSRTLAIAVDAAAFRKQKLIIAECPAPHHLLQRPNDAWMEDEELVGAGLISDTEGEGDEETKMEDARGGPVVDEPGDETMGGPAVDEDPWAEKLSILNVTTKSFGIGDRGWAGRTVTARSVAERWCRFEMPQPSSRDKREERP</sequence>
<evidence type="ECO:0000256" key="1">
    <source>
        <dbReference type="SAM" id="MobiDB-lite"/>
    </source>
</evidence>
<comment type="caution">
    <text evidence="2">The sequence shown here is derived from an EMBL/GenBank/DDBJ whole genome shotgun (WGS) entry which is preliminary data.</text>
</comment>